<reference evidence="1" key="1">
    <citation type="submission" date="2021-06" db="EMBL/GenBank/DDBJ databases">
        <authorList>
            <person name="Kallberg Y."/>
            <person name="Tangrot J."/>
            <person name="Rosling A."/>
        </authorList>
    </citation>
    <scope>NUCLEOTIDE SEQUENCE</scope>
    <source>
        <strain evidence="1">MA461A</strain>
    </source>
</reference>
<keyword evidence="2" id="KW-1185">Reference proteome</keyword>
<name>A0ACA9QQ71_9GLOM</name>
<comment type="caution">
    <text evidence="1">The sequence shown here is derived from an EMBL/GenBank/DDBJ whole genome shotgun (WGS) entry which is preliminary data.</text>
</comment>
<sequence length="52" mass="6057">VYDTEVPEVLQNSNDDQVPEQFMTLLPESSFNCTTAMEQFGVQTNYFEEEFN</sequence>
<proteinExistence type="predicted"/>
<evidence type="ECO:0000313" key="2">
    <source>
        <dbReference type="Proteomes" id="UP000789920"/>
    </source>
</evidence>
<gene>
    <name evidence="1" type="ORF">RPERSI_LOCUS15176</name>
</gene>
<accession>A0ACA9QQ71</accession>
<evidence type="ECO:0000313" key="1">
    <source>
        <dbReference type="EMBL" id="CAG8760428.1"/>
    </source>
</evidence>
<feature type="non-terminal residue" evidence="1">
    <location>
        <position position="1"/>
    </location>
</feature>
<organism evidence="1 2">
    <name type="scientific">Racocetra persica</name>
    <dbReference type="NCBI Taxonomy" id="160502"/>
    <lineage>
        <taxon>Eukaryota</taxon>
        <taxon>Fungi</taxon>
        <taxon>Fungi incertae sedis</taxon>
        <taxon>Mucoromycota</taxon>
        <taxon>Glomeromycotina</taxon>
        <taxon>Glomeromycetes</taxon>
        <taxon>Diversisporales</taxon>
        <taxon>Gigasporaceae</taxon>
        <taxon>Racocetra</taxon>
    </lineage>
</organism>
<protein>
    <submittedName>
        <fullName evidence="1">24012_t:CDS:1</fullName>
    </submittedName>
</protein>
<dbReference type="EMBL" id="CAJVQC010036028">
    <property type="protein sequence ID" value="CAG8760428.1"/>
    <property type="molecule type" value="Genomic_DNA"/>
</dbReference>
<dbReference type="Proteomes" id="UP000789920">
    <property type="component" value="Unassembled WGS sequence"/>
</dbReference>